<dbReference type="EMBL" id="JOTN01000003">
    <property type="protein sequence ID" value="KEK20606.1"/>
    <property type="molecule type" value="Genomic_DNA"/>
</dbReference>
<sequence>MSKDTSARKVKDEIDYTSVVQSAEFQQLLAKKRKFIVPMSIFFFVFFISLPILTSYTTVLNNKAFGDVTWAWVFAFAQFVMTWALCMIYSKKAESFDRLSEKILQNIKTGRR</sequence>
<dbReference type="Proteomes" id="UP000027822">
    <property type="component" value="Unassembled WGS sequence"/>
</dbReference>
<dbReference type="PANTHER" id="PTHR38441:SF1">
    <property type="entry name" value="MEMBRANE PROTEIN"/>
    <property type="match status" value="1"/>
</dbReference>
<keyword evidence="3" id="KW-1185">Reference proteome</keyword>
<keyword evidence="1" id="KW-0812">Transmembrane</keyword>
<organism evidence="2 3">
    <name type="scientific">Bacillus manliponensis</name>
    <dbReference type="NCBI Taxonomy" id="574376"/>
    <lineage>
        <taxon>Bacteria</taxon>
        <taxon>Bacillati</taxon>
        <taxon>Bacillota</taxon>
        <taxon>Bacilli</taxon>
        <taxon>Bacillales</taxon>
        <taxon>Bacillaceae</taxon>
        <taxon>Bacillus</taxon>
        <taxon>Bacillus cereus group</taxon>
    </lineage>
</organism>
<dbReference type="eggNOG" id="COG3162">
    <property type="taxonomic scope" value="Bacteria"/>
</dbReference>
<protein>
    <submittedName>
        <fullName evidence="2">Membrane protein</fullName>
    </submittedName>
</protein>
<evidence type="ECO:0000313" key="2">
    <source>
        <dbReference type="EMBL" id="KEK20606.1"/>
    </source>
</evidence>
<dbReference type="OrthoDB" id="2886991at2"/>
<proteinExistence type="predicted"/>
<dbReference type="STRING" id="574376.BAMA_14445"/>
<dbReference type="Pfam" id="PF04341">
    <property type="entry name" value="DUF485"/>
    <property type="match status" value="1"/>
</dbReference>
<dbReference type="RefSeq" id="WP_034636825.1">
    <property type="nucleotide sequence ID" value="NZ_CBCSJC010000028.1"/>
</dbReference>
<evidence type="ECO:0000256" key="1">
    <source>
        <dbReference type="SAM" id="Phobius"/>
    </source>
</evidence>
<feature type="transmembrane region" description="Helical" evidence="1">
    <location>
        <begin position="69"/>
        <end position="89"/>
    </location>
</feature>
<name>A0A073K221_9BACI</name>
<accession>A0A073K221</accession>
<evidence type="ECO:0000313" key="3">
    <source>
        <dbReference type="Proteomes" id="UP000027822"/>
    </source>
</evidence>
<dbReference type="PANTHER" id="PTHR38441">
    <property type="entry name" value="INTEGRAL MEMBRANE PROTEIN-RELATED"/>
    <property type="match status" value="1"/>
</dbReference>
<dbReference type="InterPro" id="IPR007436">
    <property type="entry name" value="DUF485"/>
</dbReference>
<feature type="transmembrane region" description="Helical" evidence="1">
    <location>
        <begin position="35"/>
        <end position="57"/>
    </location>
</feature>
<keyword evidence="1" id="KW-1133">Transmembrane helix</keyword>
<reference evidence="2 3" key="1">
    <citation type="submission" date="2014-06" db="EMBL/GenBank/DDBJ databases">
        <title>Draft genome sequence of Bacillus manliponensis JCM 15802 (MCCC 1A00708).</title>
        <authorList>
            <person name="Lai Q."/>
            <person name="Liu Y."/>
            <person name="Shao Z."/>
        </authorList>
    </citation>
    <scope>NUCLEOTIDE SEQUENCE [LARGE SCALE GENOMIC DNA]</scope>
    <source>
        <strain evidence="2 3">JCM 15802</strain>
    </source>
</reference>
<dbReference type="AlphaFoldDB" id="A0A073K221"/>
<gene>
    <name evidence="2" type="ORF">BAMA_14445</name>
</gene>
<keyword evidence="1" id="KW-0472">Membrane</keyword>
<comment type="caution">
    <text evidence="2">The sequence shown here is derived from an EMBL/GenBank/DDBJ whole genome shotgun (WGS) entry which is preliminary data.</text>
</comment>